<accession>A0A3M7MH00</accession>
<dbReference type="Proteomes" id="UP000265663">
    <property type="component" value="Unassembled WGS sequence"/>
</dbReference>
<evidence type="ECO:0000313" key="2">
    <source>
        <dbReference type="EMBL" id="RMZ73826.1"/>
    </source>
</evidence>
<organism evidence="2 3">
    <name type="scientific">Pyrenophora seminiperda CCB06</name>
    <dbReference type="NCBI Taxonomy" id="1302712"/>
    <lineage>
        <taxon>Eukaryota</taxon>
        <taxon>Fungi</taxon>
        <taxon>Dikarya</taxon>
        <taxon>Ascomycota</taxon>
        <taxon>Pezizomycotina</taxon>
        <taxon>Dothideomycetes</taxon>
        <taxon>Pleosporomycetidae</taxon>
        <taxon>Pleosporales</taxon>
        <taxon>Pleosporineae</taxon>
        <taxon>Pleosporaceae</taxon>
        <taxon>Pyrenophora</taxon>
    </lineage>
</organism>
<evidence type="ECO:0000313" key="3">
    <source>
        <dbReference type="Proteomes" id="UP000265663"/>
    </source>
</evidence>
<evidence type="ECO:0000256" key="1">
    <source>
        <dbReference type="SAM" id="MobiDB-lite"/>
    </source>
</evidence>
<dbReference type="EMBL" id="KE747843">
    <property type="protein sequence ID" value="RMZ73826.1"/>
    <property type="molecule type" value="Genomic_DNA"/>
</dbReference>
<dbReference type="AlphaFoldDB" id="A0A3M7MH00"/>
<protein>
    <submittedName>
        <fullName evidence="2">Uncharacterized protein</fullName>
    </submittedName>
</protein>
<name>A0A3M7MH00_9PLEO</name>
<sequence length="317" mass="34369">MGKGASGRGPGAANEESARTPPRTQSEGHETLCVDTLGHAAEVTGIIVAPMTDIDSMYASQQGDDDDRVTGWPAVTQRERQSTPPFFSLAVCRSNQSRYDATDAHSRISHQPLTAEAPRCVARAAFSKFFGESSDSLAWSYLSAGAAAGLPCLPIRHVNGQLRPFVPETDAFPSPTPVHRSGVDVAVACEHNARPVTDMESQTNELAYKPTANAAAAGRLSTACRLFRRWLQQWHHGSATHFTFAGPSAVPIRPHYVSIPTAITACSPFLPRRHHPCSSQQRPIRFQDATEILLLLIYPVTLASFAKLTLITEPGRY</sequence>
<proteinExistence type="predicted"/>
<keyword evidence="3" id="KW-1185">Reference proteome</keyword>
<reference evidence="2 3" key="1">
    <citation type="journal article" date="2014" name="PLoS ONE">
        <title>De novo Genome Assembly of the Fungal Plant Pathogen Pyrenophora semeniperda.</title>
        <authorList>
            <person name="Soliai M.M."/>
            <person name="Meyer S.E."/>
            <person name="Udall J.A."/>
            <person name="Elzinga D.E."/>
            <person name="Hermansen R.A."/>
            <person name="Bodily P.M."/>
            <person name="Hart A.A."/>
            <person name="Coleman C.E."/>
        </authorList>
    </citation>
    <scope>NUCLEOTIDE SEQUENCE [LARGE SCALE GENOMIC DNA]</scope>
    <source>
        <strain evidence="2 3">CCB06</strain>
        <tissue evidence="2">Mycelium</tissue>
    </source>
</reference>
<feature type="compositionally biased region" description="Gly residues" evidence="1">
    <location>
        <begin position="1"/>
        <end position="10"/>
    </location>
</feature>
<gene>
    <name evidence="2" type="ORF">GMOD_00004623</name>
</gene>
<feature type="region of interest" description="Disordered" evidence="1">
    <location>
        <begin position="1"/>
        <end position="28"/>
    </location>
</feature>